<gene>
    <name evidence="3" type="ORF">P167DRAFT_519949</name>
</gene>
<organism evidence="3 4">
    <name type="scientific">Morchella conica CCBAS932</name>
    <dbReference type="NCBI Taxonomy" id="1392247"/>
    <lineage>
        <taxon>Eukaryota</taxon>
        <taxon>Fungi</taxon>
        <taxon>Dikarya</taxon>
        <taxon>Ascomycota</taxon>
        <taxon>Pezizomycotina</taxon>
        <taxon>Pezizomycetes</taxon>
        <taxon>Pezizales</taxon>
        <taxon>Morchellaceae</taxon>
        <taxon>Morchella</taxon>
    </lineage>
</organism>
<keyword evidence="4" id="KW-1185">Reference proteome</keyword>
<dbReference type="Pfam" id="PF00106">
    <property type="entry name" value="adh_short"/>
    <property type="match status" value="1"/>
</dbReference>
<dbReference type="OrthoDB" id="47007at2759"/>
<dbReference type="InterPro" id="IPR051019">
    <property type="entry name" value="VLCFA-Steroid_DH"/>
</dbReference>
<dbReference type="SUPFAM" id="SSF51735">
    <property type="entry name" value="NAD(P)-binding Rossmann-fold domains"/>
    <property type="match status" value="1"/>
</dbReference>
<protein>
    <submittedName>
        <fullName evidence="3">NAD(P)-binding protein</fullName>
    </submittedName>
</protein>
<name>A0A3N4KVN1_9PEZI</name>
<dbReference type="PRINTS" id="PR00081">
    <property type="entry name" value="GDHRDH"/>
</dbReference>
<comment type="similarity">
    <text evidence="1">Belongs to the short-chain dehydrogenases/reductases (SDR) family.</text>
</comment>
<dbReference type="GO" id="GO:0016491">
    <property type="term" value="F:oxidoreductase activity"/>
    <property type="evidence" value="ECO:0007669"/>
    <property type="project" value="UniProtKB-KW"/>
</dbReference>
<proteinExistence type="inferred from homology"/>
<dbReference type="InParanoid" id="A0A3N4KVN1"/>
<sequence length="361" mass="39601">MANTILYSAAALHTVLYVALQTSISLLSLPRLVHQHLIHNGAAAEKNYRVKDAYALVTGATDGIGKALVEELAARGWNVIIHGRSTQKLEPLIHRLSDQYPNQHFLPFLADASKSPEELKLPELLRQFKGCNITLLINNVGGLPPVKALSELTDEEIIQNVHVNVSFGVCLTRVILKEGLLARKSCILSLGSIGSIMTLPGTPTYSASKAFTTKFNACLREQLASQEPIFRTDDIATKSVEIISIIPGGVRTAMTPIDHASYSPFDGRTFLVTPAAFARATLGKIGLGQYYREIYSCWRHEFQMGVLTAFPEEWGVRAWINRLLMKAVDGPRAEGWKRLGAGWKMVDGKLVGPDTGGRKLD</sequence>
<dbReference type="AlphaFoldDB" id="A0A3N4KVN1"/>
<dbReference type="PANTHER" id="PTHR43899">
    <property type="entry name" value="RH59310P"/>
    <property type="match status" value="1"/>
</dbReference>
<evidence type="ECO:0000313" key="3">
    <source>
        <dbReference type="EMBL" id="RPB14590.1"/>
    </source>
</evidence>
<reference evidence="3 4" key="1">
    <citation type="journal article" date="2018" name="Nat. Ecol. Evol.">
        <title>Pezizomycetes genomes reveal the molecular basis of ectomycorrhizal truffle lifestyle.</title>
        <authorList>
            <person name="Murat C."/>
            <person name="Payen T."/>
            <person name="Noel B."/>
            <person name="Kuo A."/>
            <person name="Morin E."/>
            <person name="Chen J."/>
            <person name="Kohler A."/>
            <person name="Krizsan K."/>
            <person name="Balestrini R."/>
            <person name="Da Silva C."/>
            <person name="Montanini B."/>
            <person name="Hainaut M."/>
            <person name="Levati E."/>
            <person name="Barry K.W."/>
            <person name="Belfiori B."/>
            <person name="Cichocki N."/>
            <person name="Clum A."/>
            <person name="Dockter R.B."/>
            <person name="Fauchery L."/>
            <person name="Guy J."/>
            <person name="Iotti M."/>
            <person name="Le Tacon F."/>
            <person name="Lindquist E.A."/>
            <person name="Lipzen A."/>
            <person name="Malagnac F."/>
            <person name="Mello A."/>
            <person name="Molinier V."/>
            <person name="Miyauchi S."/>
            <person name="Poulain J."/>
            <person name="Riccioni C."/>
            <person name="Rubini A."/>
            <person name="Sitrit Y."/>
            <person name="Splivallo R."/>
            <person name="Traeger S."/>
            <person name="Wang M."/>
            <person name="Zifcakova L."/>
            <person name="Wipf D."/>
            <person name="Zambonelli A."/>
            <person name="Paolocci F."/>
            <person name="Nowrousian M."/>
            <person name="Ottonello S."/>
            <person name="Baldrian P."/>
            <person name="Spatafora J.W."/>
            <person name="Henrissat B."/>
            <person name="Nagy L.G."/>
            <person name="Aury J.M."/>
            <person name="Wincker P."/>
            <person name="Grigoriev I.V."/>
            <person name="Bonfante P."/>
            <person name="Martin F.M."/>
        </authorList>
    </citation>
    <scope>NUCLEOTIDE SEQUENCE [LARGE SCALE GENOMIC DNA]</scope>
    <source>
        <strain evidence="3 4">CCBAS932</strain>
    </source>
</reference>
<dbReference type="Gene3D" id="3.40.50.720">
    <property type="entry name" value="NAD(P)-binding Rossmann-like Domain"/>
    <property type="match status" value="1"/>
</dbReference>
<evidence type="ECO:0000256" key="2">
    <source>
        <dbReference type="ARBA" id="ARBA00023002"/>
    </source>
</evidence>
<dbReference type="EMBL" id="ML119117">
    <property type="protein sequence ID" value="RPB14590.1"/>
    <property type="molecule type" value="Genomic_DNA"/>
</dbReference>
<dbReference type="InterPro" id="IPR036291">
    <property type="entry name" value="NAD(P)-bd_dom_sf"/>
</dbReference>
<dbReference type="GO" id="GO:0005783">
    <property type="term" value="C:endoplasmic reticulum"/>
    <property type="evidence" value="ECO:0007669"/>
    <property type="project" value="TreeGrafter"/>
</dbReference>
<evidence type="ECO:0000313" key="4">
    <source>
        <dbReference type="Proteomes" id="UP000277580"/>
    </source>
</evidence>
<keyword evidence="2" id="KW-0560">Oxidoreductase</keyword>
<accession>A0A3N4KVN1</accession>
<dbReference type="PANTHER" id="PTHR43899:SF13">
    <property type="entry name" value="RH59310P"/>
    <property type="match status" value="1"/>
</dbReference>
<dbReference type="Proteomes" id="UP000277580">
    <property type="component" value="Unassembled WGS sequence"/>
</dbReference>
<dbReference type="STRING" id="1392247.A0A3N4KVN1"/>
<evidence type="ECO:0000256" key="1">
    <source>
        <dbReference type="ARBA" id="ARBA00006484"/>
    </source>
</evidence>
<dbReference type="InterPro" id="IPR002347">
    <property type="entry name" value="SDR_fam"/>
</dbReference>